<evidence type="ECO:0000256" key="2">
    <source>
        <dbReference type="ARBA" id="ARBA00022574"/>
    </source>
</evidence>
<evidence type="ECO:0000256" key="4">
    <source>
        <dbReference type="ARBA" id="ARBA00023242"/>
    </source>
</evidence>
<gene>
    <name evidence="7" type="ORF">INT45_013130</name>
</gene>
<evidence type="ECO:0000256" key="5">
    <source>
        <dbReference type="PROSITE-ProRule" id="PRU00221"/>
    </source>
</evidence>
<dbReference type="FunFam" id="2.130.10.10:FF:000509">
    <property type="entry name" value="U3 small nucleolar RNA-interacting protein"/>
    <property type="match status" value="1"/>
</dbReference>
<dbReference type="InterPro" id="IPR001680">
    <property type="entry name" value="WD40_rpt"/>
</dbReference>
<dbReference type="Gene3D" id="2.130.10.10">
    <property type="entry name" value="YVTN repeat-like/Quinoprotein amine dehydrogenase"/>
    <property type="match status" value="1"/>
</dbReference>
<dbReference type="PANTHER" id="PTHR19865">
    <property type="entry name" value="U3 SMALL NUCLEOLAR RNA INTERACTING PROTEIN 2"/>
    <property type="match status" value="1"/>
</dbReference>
<feature type="compositionally biased region" description="Basic residues" evidence="6">
    <location>
        <begin position="36"/>
        <end position="46"/>
    </location>
</feature>
<organism evidence="7 8">
    <name type="scientific">Circinella minor</name>
    <dbReference type="NCBI Taxonomy" id="1195481"/>
    <lineage>
        <taxon>Eukaryota</taxon>
        <taxon>Fungi</taxon>
        <taxon>Fungi incertae sedis</taxon>
        <taxon>Mucoromycota</taxon>
        <taxon>Mucoromycotina</taxon>
        <taxon>Mucoromycetes</taxon>
        <taxon>Mucorales</taxon>
        <taxon>Lichtheimiaceae</taxon>
        <taxon>Circinella</taxon>
    </lineage>
</organism>
<accession>A0A8H7S731</accession>
<evidence type="ECO:0000256" key="1">
    <source>
        <dbReference type="ARBA" id="ARBA00004123"/>
    </source>
</evidence>
<dbReference type="InterPro" id="IPR039241">
    <property type="entry name" value="Rrp9-like"/>
</dbReference>
<dbReference type="SMART" id="SM00320">
    <property type="entry name" value="WD40"/>
    <property type="match status" value="6"/>
</dbReference>
<dbReference type="CDD" id="cd00200">
    <property type="entry name" value="WD40"/>
    <property type="match status" value="1"/>
</dbReference>
<evidence type="ECO:0000313" key="7">
    <source>
        <dbReference type="EMBL" id="KAG2222766.1"/>
    </source>
</evidence>
<dbReference type="InterPro" id="IPR036322">
    <property type="entry name" value="WD40_repeat_dom_sf"/>
</dbReference>
<dbReference type="InterPro" id="IPR019775">
    <property type="entry name" value="WD40_repeat_CS"/>
</dbReference>
<dbReference type="PRINTS" id="PR00320">
    <property type="entry name" value="GPROTEINBRPT"/>
</dbReference>
<reference evidence="7 8" key="1">
    <citation type="submission" date="2020-12" db="EMBL/GenBank/DDBJ databases">
        <title>Metabolic potential, ecology and presence of endohyphal bacteria is reflected in genomic diversity of Mucoromycotina.</title>
        <authorList>
            <person name="Muszewska A."/>
            <person name="Okrasinska A."/>
            <person name="Steczkiewicz K."/>
            <person name="Drgas O."/>
            <person name="Orlowska M."/>
            <person name="Perlinska-Lenart U."/>
            <person name="Aleksandrzak-Piekarczyk T."/>
            <person name="Szatraj K."/>
            <person name="Zielenkiewicz U."/>
            <person name="Pilsyk S."/>
            <person name="Malc E."/>
            <person name="Mieczkowski P."/>
            <person name="Kruszewska J.S."/>
            <person name="Biernat P."/>
            <person name="Pawlowska J."/>
        </authorList>
    </citation>
    <scope>NUCLEOTIDE SEQUENCE [LARGE SCALE GENOMIC DNA]</scope>
    <source>
        <strain evidence="7 8">CBS 142.35</strain>
    </source>
</reference>
<dbReference type="OrthoDB" id="189968at2759"/>
<evidence type="ECO:0000256" key="6">
    <source>
        <dbReference type="SAM" id="MobiDB-lite"/>
    </source>
</evidence>
<dbReference type="Pfam" id="PF00400">
    <property type="entry name" value="WD40"/>
    <property type="match status" value="4"/>
</dbReference>
<dbReference type="GO" id="GO:0032040">
    <property type="term" value="C:small-subunit processome"/>
    <property type="evidence" value="ECO:0007669"/>
    <property type="project" value="TreeGrafter"/>
</dbReference>
<dbReference type="Proteomes" id="UP000646827">
    <property type="component" value="Unassembled WGS sequence"/>
</dbReference>
<protein>
    <recommendedName>
        <fullName evidence="9">Ribosomal RNA-processing protein 9</fullName>
    </recommendedName>
</protein>
<keyword evidence="2 5" id="KW-0853">WD repeat</keyword>
<feature type="repeat" description="WD" evidence="5">
    <location>
        <begin position="205"/>
        <end position="246"/>
    </location>
</feature>
<dbReference type="GO" id="GO:0034511">
    <property type="term" value="F:U3 snoRNA binding"/>
    <property type="evidence" value="ECO:0007669"/>
    <property type="project" value="InterPro"/>
</dbReference>
<dbReference type="PROSITE" id="PS50294">
    <property type="entry name" value="WD_REPEATS_REGION"/>
    <property type="match status" value="3"/>
</dbReference>
<dbReference type="EMBL" id="JAEPRB010000075">
    <property type="protein sequence ID" value="KAG2222766.1"/>
    <property type="molecule type" value="Genomic_DNA"/>
</dbReference>
<evidence type="ECO:0008006" key="9">
    <source>
        <dbReference type="Google" id="ProtNLM"/>
    </source>
</evidence>
<dbReference type="PROSITE" id="PS50082">
    <property type="entry name" value="WD_REPEATS_2"/>
    <property type="match status" value="3"/>
</dbReference>
<name>A0A8H7S731_9FUNG</name>
<feature type="repeat" description="WD" evidence="5">
    <location>
        <begin position="153"/>
        <end position="194"/>
    </location>
</feature>
<feature type="repeat" description="WD" evidence="5">
    <location>
        <begin position="247"/>
        <end position="288"/>
    </location>
</feature>
<dbReference type="PANTHER" id="PTHR19865:SF0">
    <property type="entry name" value="U3 SMALL NUCLEOLAR RNA-INTERACTING PROTEIN 2"/>
    <property type="match status" value="1"/>
</dbReference>
<keyword evidence="4" id="KW-0539">Nucleus</keyword>
<keyword evidence="8" id="KW-1185">Reference proteome</keyword>
<feature type="compositionally biased region" description="Acidic residues" evidence="6">
    <location>
        <begin position="71"/>
        <end position="80"/>
    </location>
</feature>
<keyword evidence="3" id="KW-0677">Repeat</keyword>
<evidence type="ECO:0000256" key="3">
    <source>
        <dbReference type="ARBA" id="ARBA00022737"/>
    </source>
</evidence>
<sequence>MNDPFFSAATPTRKRKRTGPPRQAPKQHNNNNAAPKRPKQQYGKKKHDSDLEESENEAGLDDLNLSGGESESSEEEIEETAAEKRVRLAKAYLDKIQDGLDEDLSGFDAADLDRDLIAERLKKDEDELEGRLHRRVADILDYASIDEKNVKSRKGHQLAVTAVAFSESGLILYTASKDGSIIKWDMKTFTKLHTFPGGRKGVKDYVGHTDHILCMAMSSDSEYLATGGRDRIINIWSVKDNQHIVAFKQHKDAISSLAFRKGHHQLYSASWDRTIKLWNVDERAYMETLFGHQDQIGEIDTLGRERCVSVGGRDKTARMWKIVDESQLVYRGGISSKEKLENGVPKYAEGSLDCISQIDEKMFVTGGDGGVISLWDIGRKKPVFSISPAHGVNIETSESEGEIETPHWITAIASLRYSDLFVSGSWDGFIRFWKISEDNKNFSQIAQVPVAGVVNSIDIKTVFPSNRTVVVVGVGQEMKTGRWLRLKKGVHNCTKIIELPEFNTKK</sequence>
<feature type="compositionally biased region" description="Acidic residues" evidence="6">
    <location>
        <begin position="50"/>
        <end position="60"/>
    </location>
</feature>
<dbReference type="InterPro" id="IPR020472">
    <property type="entry name" value="WD40_PAC1"/>
</dbReference>
<proteinExistence type="predicted"/>
<dbReference type="InterPro" id="IPR015943">
    <property type="entry name" value="WD40/YVTN_repeat-like_dom_sf"/>
</dbReference>
<dbReference type="PROSITE" id="PS00678">
    <property type="entry name" value="WD_REPEATS_1"/>
    <property type="match status" value="1"/>
</dbReference>
<feature type="region of interest" description="Disordered" evidence="6">
    <location>
        <begin position="1"/>
        <end position="81"/>
    </location>
</feature>
<dbReference type="SUPFAM" id="SSF50978">
    <property type="entry name" value="WD40 repeat-like"/>
    <property type="match status" value="1"/>
</dbReference>
<comment type="subcellular location">
    <subcellularLocation>
        <location evidence="1">Nucleus</location>
    </subcellularLocation>
</comment>
<evidence type="ECO:0000313" key="8">
    <source>
        <dbReference type="Proteomes" id="UP000646827"/>
    </source>
</evidence>
<comment type="caution">
    <text evidence="7">The sequence shown here is derived from an EMBL/GenBank/DDBJ whole genome shotgun (WGS) entry which is preliminary data.</text>
</comment>
<dbReference type="AlphaFoldDB" id="A0A8H7S731"/>